<reference evidence="2" key="1">
    <citation type="submission" date="2021-01" db="EMBL/GenBank/DDBJ databases">
        <title>Adiantum capillus-veneris genome.</title>
        <authorList>
            <person name="Fang Y."/>
            <person name="Liao Q."/>
        </authorList>
    </citation>
    <scope>NUCLEOTIDE SEQUENCE</scope>
    <source>
        <strain evidence="2">H3</strain>
        <tissue evidence="2">Leaf</tissue>
    </source>
</reference>
<gene>
    <name evidence="2" type="ORF">GOP47_0009935</name>
</gene>
<dbReference type="EMBL" id="JABFUD020000009">
    <property type="protein sequence ID" value="KAI5075859.1"/>
    <property type="molecule type" value="Genomic_DNA"/>
</dbReference>
<evidence type="ECO:0000313" key="2">
    <source>
        <dbReference type="EMBL" id="KAI5075859.1"/>
    </source>
</evidence>
<organism evidence="2 3">
    <name type="scientific">Adiantum capillus-veneris</name>
    <name type="common">Maidenhair fern</name>
    <dbReference type="NCBI Taxonomy" id="13818"/>
    <lineage>
        <taxon>Eukaryota</taxon>
        <taxon>Viridiplantae</taxon>
        <taxon>Streptophyta</taxon>
        <taxon>Embryophyta</taxon>
        <taxon>Tracheophyta</taxon>
        <taxon>Polypodiopsida</taxon>
        <taxon>Polypodiidae</taxon>
        <taxon>Polypodiales</taxon>
        <taxon>Pteridineae</taxon>
        <taxon>Pteridaceae</taxon>
        <taxon>Vittarioideae</taxon>
        <taxon>Adiantum</taxon>
    </lineage>
</organism>
<keyword evidence="3" id="KW-1185">Reference proteome</keyword>
<dbReference type="Proteomes" id="UP000886520">
    <property type="component" value="Chromosome 9"/>
</dbReference>
<evidence type="ECO:0000313" key="3">
    <source>
        <dbReference type="Proteomes" id="UP000886520"/>
    </source>
</evidence>
<name>A0A9D4UXJ6_ADICA</name>
<feature type="compositionally biased region" description="Basic and acidic residues" evidence="1">
    <location>
        <begin position="131"/>
        <end position="170"/>
    </location>
</feature>
<evidence type="ECO:0000256" key="1">
    <source>
        <dbReference type="SAM" id="MobiDB-lite"/>
    </source>
</evidence>
<sequence length="170" mass="18862">GLLQSTITVASGPRSKQIDEHQELALPLAGILTHRSGFYALLWLPSLGIRACILVIWYEGPVSMWRSIDCFRWEHCPSPEFKKKENKLFLKVATGKKSKLTGMQEGGGATSGVLEGKRCQVVVCMRSRAAKGREQAGRRQEGEELEPPRGRPDPRRRGSIAEKEKGRGPP</sequence>
<dbReference type="AlphaFoldDB" id="A0A9D4UXJ6"/>
<accession>A0A9D4UXJ6</accession>
<feature type="region of interest" description="Disordered" evidence="1">
    <location>
        <begin position="129"/>
        <end position="170"/>
    </location>
</feature>
<protein>
    <submittedName>
        <fullName evidence="2">Uncharacterized protein</fullName>
    </submittedName>
</protein>
<proteinExistence type="predicted"/>
<comment type="caution">
    <text evidence="2">The sequence shown here is derived from an EMBL/GenBank/DDBJ whole genome shotgun (WGS) entry which is preliminary data.</text>
</comment>
<feature type="non-terminal residue" evidence="2">
    <location>
        <position position="1"/>
    </location>
</feature>